<dbReference type="CDD" id="cd00051">
    <property type="entry name" value="EFh"/>
    <property type="match status" value="1"/>
</dbReference>
<evidence type="ECO:0000313" key="4">
    <source>
        <dbReference type="Proteomes" id="UP000593567"/>
    </source>
</evidence>
<dbReference type="InterPro" id="IPR002048">
    <property type="entry name" value="EF_hand_dom"/>
</dbReference>
<dbReference type="InterPro" id="IPR018247">
    <property type="entry name" value="EF_Hand_1_Ca_BS"/>
</dbReference>
<proteinExistence type="predicted"/>
<evidence type="ECO:0000313" key="3">
    <source>
        <dbReference type="EMBL" id="KAF6023151.1"/>
    </source>
</evidence>
<dbReference type="GO" id="GO:0005509">
    <property type="term" value="F:calcium ion binding"/>
    <property type="evidence" value="ECO:0007669"/>
    <property type="project" value="InterPro"/>
</dbReference>
<protein>
    <submittedName>
        <fullName evidence="3">EFCAB11</fullName>
    </submittedName>
</protein>
<sequence>MEYPVDVIAFLKCSVLSHYGFKPSKRLVIEFLSLTQPREDISKLGSLFIKYIEEKGMNVSLDTSDTIRATFLAFDTMGRGFIGKEDLQSVTKVVLPSLNQLHVDHMFRQLDSDGDGCLTYKDFEKLMKFKLEEV</sequence>
<evidence type="ECO:0000259" key="2">
    <source>
        <dbReference type="PROSITE" id="PS50222"/>
    </source>
</evidence>
<gene>
    <name evidence="3" type="ORF">EB796_018539</name>
</gene>
<dbReference type="Proteomes" id="UP000593567">
    <property type="component" value="Unassembled WGS sequence"/>
</dbReference>
<dbReference type="InterPro" id="IPR011992">
    <property type="entry name" value="EF-hand-dom_pair"/>
</dbReference>
<evidence type="ECO:0000256" key="1">
    <source>
        <dbReference type="ARBA" id="ARBA00022837"/>
    </source>
</evidence>
<keyword evidence="4" id="KW-1185">Reference proteome</keyword>
<reference evidence="3" key="1">
    <citation type="submission" date="2020-06" db="EMBL/GenBank/DDBJ databases">
        <title>Draft genome of Bugula neritina, a colonial animal packing powerful symbionts and potential medicines.</title>
        <authorList>
            <person name="Rayko M."/>
        </authorList>
    </citation>
    <scope>NUCLEOTIDE SEQUENCE [LARGE SCALE GENOMIC DNA]</scope>
    <source>
        <strain evidence="3">Kwan_BN1</strain>
    </source>
</reference>
<dbReference type="SUPFAM" id="SSF47473">
    <property type="entry name" value="EF-hand"/>
    <property type="match status" value="1"/>
</dbReference>
<accession>A0A7J7JBZ9</accession>
<dbReference type="OrthoDB" id="26525at2759"/>
<organism evidence="3 4">
    <name type="scientific">Bugula neritina</name>
    <name type="common">Brown bryozoan</name>
    <name type="synonym">Sertularia neritina</name>
    <dbReference type="NCBI Taxonomy" id="10212"/>
    <lineage>
        <taxon>Eukaryota</taxon>
        <taxon>Metazoa</taxon>
        <taxon>Spiralia</taxon>
        <taxon>Lophotrochozoa</taxon>
        <taxon>Bryozoa</taxon>
        <taxon>Gymnolaemata</taxon>
        <taxon>Cheilostomatida</taxon>
        <taxon>Flustrina</taxon>
        <taxon>Buguloidea</taxon>
        <taxon>Bugulidae</taxon>
        <taxon>Bugula</taxon>
    </lineage>
</organism>
<feature type="domain" description="EF-hand" evidence="2">
    <location>
        <begin position="98"/>
        <end position="133"/>
    </location>
</feature>
<dbReference type="Gene3D" id="1.10.238.10">
    <property type="entry name" value="EF-hand"/>
    <property type="match status" value="1"/>
</dbReference>
<name>A0A7J7JBZ9_BUGNE</name>
<dbReference type="AlphaFoldDB" id="A0A7J7JBZ9"/>
<dbReference type="PROSITE" id="PS50222">
    <property type="entry name" value="EF_HAND_2"/>
    <property type="match status" value="1"/>
</dbReference>
<comment type="caution">
    <text evidence="3">The sequence shown here is derived from an EMBL/GenBank/DDBJ whole genome shotgun (WGS) entry which is preliminary data.</text>
</comment>
<dbReference type="PROSITE" id="PS00018">
    <property type="entry name" value="EF_HAND_1"/>
    <property type="match status" value="1"/>
</dbReference>
<dbReference type="Pfam" id="PF13499">
    <property type="entry name" value="EF-hand_7"/>
    <property type="match status" value="1"/>
</dbReference>
<dbReference type="EMBL" id="VXIV02002755">
    <property type="protein sequence ID" value="KAF6023151.1"/>
    <property type="molecule type" value="Genomic_DNA"/>
</dbReference>
<keyword evidence="1" id="KW-0106">Calcium</keyword>